<evidence type="ECO:0000313" key="1">
    <source>
        <dbReference type="EnsemblPlants" id="PGSC0003DMT400087649"/>
    </source>
</evidence>
<dbReference type="Proteomes" id="UP000011115">
    <property type="component" value="Unassembled WGS sequence"/>
</dbReference>
<dbReference type="Gramene" id="PGSC0003DMT400087649">
    <property type="protein sequence ID" value="PGSC0003DMT400087649"/>
    <property type="gene ID" value="PGSC0003DMG400037220"/>
</dbReference>
<dbReference type="EnsemblPlants" id="PGSC0003DMT400087649">
    <property type="protein sequence ID" value="PGSC0003DMT400087649"/>
    <property type="gene ID" value="PGSC0003DMG400037220"/>
</dbReference>
<evidence type="ECO:0000313" key="2">
    <source>
        <dbReference type="Proteomes" id="UP000011115"/>
    </source>
</evidence>
<reference evidence="2" key="1">
    <citation type="journal article" date="2011" name="Nature">
        <title>Genome sequence and analysis of the tuber crop potato.</title>
        <authorList>
            <consortium name="The Potato Genome Sequencing Consortium"/>
        </authorList>
    </citation>
    <scope>NUCLEOTIDE SEQUENCE [LARGE SCALE GENOMIC DNA]</scope>
    <source>
        <strain evidence="2">cv. DM1-3 516 R44</strain>
    </source>
</reference>
<proteinExistence type="predicted"/>
<accession>M1DE91</accession>
<protein>
    <submittedName>
        <fullName evidence="1">Uncharacterized protein</fullName>
    </submittedName>
</protein>
<name>M1DE91_SOLTU</name>
<dbReference type="AlphaFoldDB" id="M1DE91"/>
<dbReference type="HOGENOM" id="CLU_055042_0_0_1"/>
<keyword evidence="2" id="KW-1185">Reference proteome</keyword>
<sequence length="301" mass="34642">MYLVLLIMKNNIALDSYTCYSIPLWCEDFPPEDGNLFWEDESTLVGKKCGVCFPITFTSWCVSLLNGMTNTFEPISSHTHENTLEEVELRDTLLYYLFTYDDVHAVESSMLLEGKSVNLINGCALDPSTWLASPFDPSSELNCSIYVGMFGRNGRQMVVDIVNSFPYAGKLFLRVYHPLEEPTLCVGKDSFLDPFSISYLEHDLVESASHGGRRYLQREGKVCTFLYYLFAYDEIPSWIRSALHADQGILVVYTCCYDPILWTLYPFDPGECMRYLNWWEYHLLGGTTLLLRRMTIVLVFH</sequence>
<organism evidence="1 2">
    <name type="scientific">Solanum tuberosum</name>
    <name type="common">Potato</name>
    <dbReference type="NCBI Taxonomy" id="4113"/>
    <lineage>
        <taxon>Eukaryota</taxon>
        <taxon>Viridiplantae</taxon>
        <taxon>Streptophyta</taxon>
        <taxon>Embryophyta</taxon>
        <taxon>Tracheophyta</taxon>
        <taxon>Spermatophyta</taxon>
        <taxon>Magnoliopsida</taxon>
        <taxon>eudicotyledons</taxon>
        <taxon>Gunneridae</taxon>
        <taxon>Pentapetalae</taxon>
        <taxon>asterids</taxon>
        <taxon>lamiids</taxon>
        <taxon>Solanales</taxon>
        <taxon>Solanaceae</taxon>
        <taxon>Solanoideae</taxon>
        <taxon>Solaneae</taxon>
        <taxon>Solanum</taxon>
    </lineage>
</organism>
<dbReference type="PaxDb" id="4113-PGSC0003DMT400087649"/>
<dbReference type="InParanoid" id="M1DE91"/>
<reference evidence="1" key="2">
    <citation type="submission" date="2015-06" db="UniProtKB">
        <authorList>
            <consortium name="EnsemblPlants"/>
        </authorList>
    </citation>
    <scope>IDENTIFICATION</scope>
    <source>
        <strain evidence="1">DM1-3 516 R44</strain>
    </source>
</reference>